<dbReference type="Proteomes" id="UP000467148">
    <property type="component" value="Chromosome"/>
</dbReference>
<evidence type="ECO:0000313" key="3">
    <source>
        <dbReference type="Proteomes" id="UP000467148"/>
    </source>
</evidence>
<dbReference type="KEGG" id="mhev:MHEL_59950"/>
<feature type="transmembrane region" description="Helical" evidence="1">
    <location>
        <begin position="101"/>
        <end position="120"/>
    </location>
</feature>
<protein>
    <submittedName>
        <fullName evidence="2">Uncharacterized protein</fullName>
    </submittedName>
</protein>
<evidence type="ECO:0000313" key="2">
    <source>
        <dbReference type="EMBL" id="BBY67752.1"/>
    </source>
</evidence>
<organism evidence="2 3">
    <name type="scientific">Mycolicibacterium helvum</name>
    <dbReference type="NCBI Taxonomy" id="1534349"/>
    <lineage>
        <taxon>Bacteria</taxon>
        <taxon>Bacillati</taxon>
        <taxon>Actinomycetota</taxon>
        <taxon>Actinomycetes</taxon>
        <taxon>Mycobacteriales</taxon>
        <taxon>Mycobacteriaceae</taxon>
        <taxon>Mycolicibacterium</taxon>
    </lineage>
</organism>
<dbReference type="EMBL" id="AP022596">
    <property type="protein sequence ID" value="BBY67752.1"/>
    <property type="molecule type" value="Genomic_DNA"/>
</dbReference>
<gene>
    <name evidence="2" type="ORF">MHEL_59950</name>
</gene>
<accession>A0A7I7TEV1</accession>
<keyword evidence="1" id="KW-0812">Transmembrane</keyword>
<feature type="transmembrane region" description="Helical" evidence="1">
    <location>
        <begin position="21"/>
        <end position="48"/>
    </location>
</feature>
<proteinExistence type="predicted"/>
<dbReference type="AlphaFoldDB" id="A0A7I7TEV1"/>
<reference evidence="2 3" key="1">
    <citation type="journal article" date="2019" name="Emerg. Microbes Infect.">
        <title>Comprehensive subspecies identification of 175 nontuberculous mycobacteria species based on 7547 genomic profiles.</title>
        <authorList>
            <person name="Matsumoto Y."/>
            <person name="Kinjo T."/>
            <person name="Motooka D."/>
            <person name="Nabeya D."/>
            <person name="Jung N."/>
            <person name="Uechi K."/>
            <person name="Horii T."/>
            <person name="Iida T."/>
            <person name="Fujita J."/>
            <person name="Nakamura S."/>
        </authorList>
    </citation>
    <scope>NUCLEOTIDE SEQUENCE [LARGE SCALE GENOMIC DNA]</scope>
    <source>
        <strain evidence="2 3">JCM 30396</strain>
    </source>
</reference>
<keyword evidence="3" id="KW-1185">Reference proteome</keyword>
<name>A0A7I7TEV1_9MYCO</name>
<sequence>MWQATCHVTVTMPDMTRGSATWALCWFFAVIGVIAVSIGIVFIVAVPISASDSDGLTLSCGTTMKIDEQSFDRYAEMRLSNPDPSGPPPDCVGAIRTRRTWAITTAGVGAALLVSALALGRSSRRADAV</sequence>
<evidence type="ECO:0000256" key="1">
    <source>
        <dbReference type="SAM" id="Phobius"/>
    </source>
</evidence>
<keyword evidence="1" id="KW-0472">Membrane</keyword>
<keyword evidence="1" id="KW-1133">Transmembrane helix</keyword>